<dbReference type="PANTHER" id="PTHR31086">
    <property type="entry name" value="ALUMINUM-ACTIVATED MALATE TRANSPORTER 10"/>
    <property type="match status" value="1"/>
</dbReference>
<evidence type="ECO:0000256" key="7">
    <source>
        <dbReference type="ARBA" id="ARBA00023136"/>
    </source>
</evidence>
<accession>A0A6A6MVV5</accession>
<evidence type="ECO:0000256" key="4">
    <source>
        <dbReference type="ARBA" id="ARBA00022692"/>
    </source>
</evidence>
<evidence type="ECO:0000256" key="5">
    <source>
        <dbReference type="ARBA" id="ARBA00022989"/>
    </source>
</evidence>
<keyword evidence="3" id="KW-0813">Transport</keyword>
<comment type="caution">
    <text evidence="9">The sequence shown here is derived from an EMBL/GenBank/DDBJ whole genome shotgun (WGS) entry which is preliminary data.</text>
</comment>
<dbReference type="GO" id="GO:0015743">
    <property type="term" value="P:malate transport"/>
    <property type="evidence" value="ECO:0007669"/>
    <property type="project" value="InterPro"/>
</dbReference>
<evidence type="ECO:0000256" key="1">
    <source>
        <dbReference type="ARBA" id="ARBA00004141"/>
    </source>
</evidence>
<dbReference type="GO" id="GO:0034220">
    <property type="term" value="P:monoatomic ion transmembrane transport"/>
    <property type="evidence" value="ECO:0007669"/>
    <property type="project" value="UniProtKB-KW"/>
</dbReference>
<dbReference type="EMBL" id="JAAGAX010000005">
    <property type="protein sequence ID" value="KAF2316323.1"/>
    <property type="molecule type" value="Genomic_DNA"/>
</dbReference>
<evidence type="ECO:0000256" key="3">
    <source>
        <dbReference type="ARBA" id="ARBA00022448"/>
    </source>
</evidence>
<keyword evidence="8" id="KW-0407">Ion channel</keyword>
<dbReference type="InterPro" id="IPR020966">
    <property type="entry name" value="ALMT"/>
</dbReference>
<keyword evidence="5" id="KW-1133">Transmembrane helix</keyword>
<protein>
    <submittedName>
        <fullName evidence="9">Uncharacterized protein</fullName>
    </submittedName>
</protein>
<evidence type="ECO:0000313" key="10">
    <source>
        <dbReference type="Proteomes" id="UP000467840"/>
    </source>
</evidence>
<evidence type="ECO:0000256" key="8">
    <source>
        <dbReference type="ARBA" id="ARBA00023303"/>
    </source>
</evidence>
<keyword evidence="6" id="KW-0406">Ion transport</keyword>
<name>A0A6A6MVV5_HEVBR</name>
<keyword evidence="7" id="KW-0472">Membrane</keyword>
<comment type="subcellular location">
    <subcellularLocation>
        <location evidence="1">Membrane</location>
        <topology evidence="1">Multi-pass membrane protein</topology>
    </subcellularLocation>
</comment>
<evidence type="ECO:0000256" key="6">
    <source>
        <dbReference type="ARBA" id="ARBA00023065"/>
    </source>
</evidence>
<reference evidence="9 10" key="1">
    <citation type="journal article" date="2020" name="Mol. Plant">
        <title>The Chromosome-Based Rubber Tree Genome Provides New Insights into Spurge Genome Evolution and Rubber Biosynthesis.</title>
        <authorList>
            <person name="Liu J."/>
            <person name="Shi C."/>
            <person name="Shi C.C."/>
            <person name="Li W."/>
            <person name="Zhang Q.J."/>
            <person name="Zhang Y."/>
            <person name="Li K."/>
            <person name="Lu H.F."/>
            <person name="Shi C."/>
            <person name="Zhu S.T."/>
            <person name="Xiao Z.Y."/>
            <person name="Nan H."/>
            <person name="Yue Y."/>
            <person name="Zhu X.G."/>
            <person name="Wu Y."/>
            <person name="Hong X.N."/>
            <person name="Fan G.Y."/>
            <person name="Tong Y."/>
            <person name="Zhang D."/>
            <person name="Mao C.L."/>
            <person name="Liu Y.L."/>
            <person name="Hao S.J."/>
            <person name="Liu W.Q."/>
            <person name="Lv M.Q."/>
            <person name="Zhang H.B."/>
            <person name="Liu Y."/>
            <person name="Hu-Tang G.R."/>
            <person name="Wang J.P."/>
            <person name="Wang J.H."/>
            <person name="Sun Y.H."/>
            <person name="Ni S.B."/>
            <person name="Chen W.B."/>
            <person name="Zhang X.C."/>
            <person name="Jiao Y.N."/>
            <person name="Eichler E.E."/>
            <person name="Li G.H."/>
            <person name="Liu X."/>
            <person name="Gao L.Z."/>
        </authorList>
    </citation>
    <scope>NUCLEOTIDE SEQUENCE [LARGE SCALE GENOMIC DNA]</scope>
    <source>
        <strain evidence="10">cv. GT1</strain>
        <tissue evidence="9">Leaf</tissue>
    </source>
</reference>
<dbReference type="Pfam" id="PF11744">
    <property type="entry name" value="ALMT"/>
    <property type="match status" value="1"/>
</dbReference>
<proteinExistence type="inferred from homology"/>
<sequence>MLALAAAHARQKQEKDHHGVSLSSVKTDSSALLEWKTKRANNEQSREAERKVLRPQLSKIAITSLEFSEALPFAAFASLLVETVARLDNVIEEVEELGRIACFKEFKPGDEIVETPKVNVSQNHLPYSNGAETEKDNETIDPIINLPRVGGRNAPLFDFDRSGPQLGVDGYSLDSVRAIYNVEMGKFFPEADVSVVAFLEPSDRMLTLFFFTVGSDYDSNSRKTLKTKQWMSTIFIVSKL</sequence>
<keyword evidence="4" id="KW-0812">Transmembrane</keyword>
<evidence type="ECO:0000256" key="2">
    <source>
        <dbReference type="ARBA" id="ARBA00007079"/>
    </source>
</evidence>
<comment type="similarity">
    <text evidence="2">Belongs to the aromatic acid exporter (TC 2.A.85) family.</text>
</comment>
<organism evidence="9 10">
    <name type="scientific">Hevea brasiliensis</name>
    <name type="common">Para rubber tree</name>
    <name type="synonym">Siphonia brasiliensis</name>
    <dbReference type="NCBI Taxonomy" id="3981"/>
    <lineage>
        <taxon>Eukaryota</taxon>
        <taxon>Viridiplantae</taxon>
        <taxon>Streptophyta</taxon>
        <taxon>Embryophyta</taxon>
        <taxon>Tracheophyta</taxon>
        <taxon>Spermatophyta</taxon>
        <taxon>Magnoliopsida</taxon>
        <taxon>eudicotyledons</taxon>
        <taxon>Gunneridae</taxon>
        <taxon>Pentapetalae</taxon>
        <taxon>rosids</taxon>
        <taxon>fabids</taxon>
        <taxon>Malpighiales</taxon>
        <taxon>Euphorbiaceae</taxon>
        <taxon>Crotonoideae</taxon>
        <taxon>Micrandreae</taxon>
        <taxon>Hevea</taxon>
    </lineage>
</organism>
<dbReference type="AlphaFoldDB" id="A0A6A6MVV5"/>
<dbReference type="GO" id="GO:0016020">
    <property type="term" value="C:membrane"/>
    <property type="evidence" value="ECO:0007669"/>
    <property type="project" value="UniProtKB-SubCell"/>
</dbReference>
<dbReference type="Proteomes" id="UP000467840">
    <property type="component" value="Chromosome 15"/>
</dbReference>
<evidence type="ECO:0000313" key="9">
    <source>
        <dbReference type="EMBL" id="KAF2316323.1"/>
    </source>
</evidence>
<keyword evidence="10" id="KW-1185">Reference proteome</keyword>
<gene>
    <name evidence="9" type="ORF">GH714_041664</name>
</gene>